<dbReference type="EMBL" id="JACEIK010003184">
    <property type="protein sequence ID" value="MCD9640703.1"/>
    <property type="molecule type" value="Genomic_DNA"/>
</dbReference>
<evidence type="ECO:0000313" key="2">
    <source>
        <dbReference type="Proteomes" id="UP000823775"/>
    </source>
</evidence>
<keyword evidence="2" id="KW-1185">Reference proteome</keyword>
<accession>A0ABS8V381</accession>
<evidence type="ECO:0000313" key="1">
    <source>
        <dbReference type="EMBL" id="MCD9640703.1"/>
    </source>
</evidence>
<gene>
    <name evidence="1" type="ORF">HAX54_026177</name>
</gene>
<name>A0ABS8V381_DATST</name>
<protein>
    <submittedName>
        <fullName evidence="1">Uncharacterized protein</fullName>
    </submittedName>
</protein>
<comment type="caution">
    <text evidence="1">The sequence shown here is derived from an EMBL/GenBank/DDBJ whole genome shotgun (WGS) entry which is preliminary data.</text>
</comment>
<proteinExistence type="predicted"/>
<reference evidence="1 2" key="1">
    <citation type="journal article" date="2021" name="BMC Genomics">
        <title>Datura genome reveals duplications of psychoactive alkaloid biosynthetic genes and high mutation rate following tissue culture.</title>
        <authorList>
            <person name="Rajewski A."/>
            <person name="Carter-House D."/>
            <person name="Stajich J."/>
            <person name="Litt A."/>
        </authorList>
    </citation>
    <scope>NUCLEOTIDE SEQUENCE [LARGE SCALE GENOMIC DNA]</scope>
    <source>
        <strain evidence="1">AR-01</strain>
    </source>
</reference>
<organism evidence="1 2">
    <name type="scientific">Datura stramonium</name>
    <name type="common">Jimsonweed</name>
    <name type="synonym">Common thornapple</name>
    <dbReference type="NCBI Taxonomy" id="4076"/>
    <lineage>
        <taxon>Eukaryota</taxon>
        <taxon>Viridiplantae</taxon>
        <taxon>Streptophyta</taxon>
        <taxon>Embryophyta</taxon>
        <taxon>Tracheophyta</taxon>
        <taxon>Spermatophyta</taxon>
        <taxon>Magnoliopsida</taxon>
        <taxon>eudicotyledons</taxon>
        <taxon>Gunneridae</taxon>
        <taxon>Pentapetalae</taxon>
        <taxon>asterids</taxon>
        <taxon>lamiids</taxon>
        <taxon>Solanales</taxon>
        <taxon>Solanaceae</taxon>
        <taxon>Solanoideae</taxon>
        <taxon>Datureae</taxon>
        <taxon>Datura</taxon>
    </lineage>
</organism>
<dbReference type="Proteomes" id="UP000823775">
    <property type="component" value="Unassembled WGS sequence"/>
</dbReference>
<sequence>MAIEGYEEDSLGAAFDYLVQSDTLAKAFMVKIQNLPKRTQMLQLIQVLKLTYFIKETTLASILVKAIETSLEKAVERKECTCKVEVAEDSPFRRGWCGFSHFSLVTYLPLWRDHGGELESSSAYNTGQMTFILSLSDFIILNSILGDFELGLGEFLK</sequence>
<feature type="non-terminal residue" evidence="1">
    <location>
        <position position="157"/>
    </location>
</feature>